<dbReference type="AlphaFoldDB" id="A0A6A6J806"/>
<dbReference type="RefSeq" id="XP_033650064.1">
    <property type="nucleotide sequence ID" value="XM_033793747.1"/>
</dbReference>
<feature type="region of interest" description="Disordered" evidence="1">
    <location>
        <begin position="635"/>
        <end position="704"/>
    </location>
</feature>
<organism evidence="2 3">
    <name type="scientific">Westerdykella ornata</name>
    <dbReference type="NCBI Taxonomy" id="318751"/>
    <lineage>
        <taxon>Eukaryota</taxon>
        <taxon>Fungi</taxon>
        <taxon>Dikarya</taxon>
        <taxon>Ascomycota</taxon>
        <taxon>Pezizomycotina</taxon>
        <taxon>Dothideomycetes</taxon>
        <taxon>Pleosporomycetidae</taxon>
        <taxon>Pleosporales</taxon>
        <taxon>Sporormiaceae</taxon>
        <taxon>Westerdykella</taxon>
    </lineage>
</organism>
<feature type="region of interest" description="Disordered" evidence="1">
    <location>
        <begin position="283"/>
        <end position="340"/>
    </location>
</feature>
<feature type="compositionally biased region" description="Pro residues" evidence="1">
    <location>
        <begin position="532"/>
        <end position="545"/>
    </location>
</feature>
<accession>A0A6A6J806</accession>
<name>A0A6A6J806_WESOR</name>
<feature type="compositionally biased region" description="Basic and acidic residues" evidence="1">
    <location>
        <begin position="328"/>
        <end position="340"/>
    </location>
</feature>
<reference evidence="2" key="1">
    <citation type="journal article" date="2020" name="Stud. Mycol.">
        <title>101 Dothideomycetes genomes: a test case for predicting lifestyles and emergence of pathogens.</title>
        <authorList>
            <person name="Haridas S."/>
            <person name="Albert R."/>
            <person name="Binder M."/>
            <person name="Bloem J."/>
            <person name="Labutti K."/>
            <person name="Salamov A."/>
            <person name="Andreopoulos B."/>
            <person name="Baker S."/>
            <person name="Barry K."/>
            <person name="Bills G."/>
            <person name="Bluhm B."/>
            <person name="Cannon C."/>
            <person name="Castanera R."/>
            <person name="Culley D."/>
            <person name="Daum C."/>
            <person name="Ezra D."/>
            <person name="Gonzalez J."/>
            <person name="Henrissat B."/>
            <person name="Kuo A."/>
            <person name="Liang C."/>
            <person name="Lipzen A."/>
            <person name="Lutzoni F."/>
            <person name="Magnuson J."/>
            <person name="Mondo S."/>
            <person name="Nolan M."/>
            <person name="Ohm R."/>
            <person name="Pangilinan J."/>
            <person name="Park H.-J."/>
            <person name="Ramirez L."/>
            <person name="Alfaro M."/>
            <person name="Sun H."/>
            <person name="Tritt A."/>
            <person name="Yoshinaga Y."/>
            <person name="Zwiers L.-H."/>
            <person name="Turgeon B."/>
            <person name="Goodwin S."/>
            <person name="Spatafora J."/>
            <person name="Crous P."/>
            <person name="Grigoriev I."/>
        </authorList>
    </citation>
    <scope>NUCLEOTIDE SEQUENCE</scope>
    <source>
        <strain evidence="2">CBS 379.55</strain>
    </source>
</reference>
<feature type="compositionally biased region" description="Low complexity" evidence="1">
    <location>
        <begin position="516"/>
        <end position="531"/>
    </location>
</feature>
<evidence type="ECO:0000313" key="2">
    <source>
        <dbReference type="EMBL" id="KAF2272525.1"/>
    </source>
</evidence>
<dbReference type="Proteomes" id="UP000800097">
    <property type="component" value="Unassembled WGS sequence"/>
</dbReference>
<feature type="compositionally biased region" description="Acidic residues" evidence="1">
    <location>
        <begin position="441"/>
        <end position="452"/>
    </location>
</feature>
<protein>
    <submittedName>
        <fullName evidence="2">Uncharacterized protein</fullName>
    </submittedName>
</protein>
<dbReference type="OrthoDB" id="5428925at2759"/>
<dbReference type="GeneID" id="54546922"/>
<evidence type="ECO:0000313" key="3">
    <source>
        <dbReference type="Proteomes" id="UP000800097"/>
    </source>
</evidence>
<feature type="region of interest" description="Disordered" evidence="1">
    <location>
        <begin position="437"/>
        <end position="468"/>
    </location>
</feature>
<feature type="region of interest" description="Disordered" evidence="1">
    <location>
        <begin position="121"/>
        <end position="225"/>
    </location>
</feature>
<gene>
    <name evidence="2" type="ORF">EI97DRAFT_208149</name>
</gene>
<keyword evidence="3" id="KW-1185">Reference proteome</keyword>
<feature type="region of interest" description="Disordered" evidence="1">
    <location>
        <begin position="503"/>
        <end position="569"/>
    </location>
</feature>
<dbReference type="EMBL" id="ML986520">
    <property type="protein sequence ID" value="KAF2272525.1"/>
    <property type="molecule type" value="Genomic_DNA"/>
</dbReference>
<evidence type="ECO:0000256" key="1">
    <source>
        <dbReference type="SAM" id="MobiDB-lite"/>
    </source>
</evidence>
<proteinExistence type="predicted"/>
<feature type="compositionally biased region" description="Basic residues" evidence="1">
    <location>
        <begin position="158"/>
        <end position="176"/>
    </location>
</feature>
<feature type="compositionally biased region" description="Gly residues" evidence="1">
    <location>
        <begin position="651"/>
        <end position="662"/>
    </location>
</feature>
<feature type="compositionally biased region" description="Basic and acidic residues" evidence="1">
    <location>
        <begin position="177"/>
        <end position="190"/>
    </location>
</feature>
<feature type="compositionally biased region" description="Polar residues" evidence="1">
    <location>
        <begin position="131"/>
        <end position="142"/>
    </location>
</feature>
<sequence>MLIQDDFVGPKMNVDRHLQRSSWKAEAIRRGELKISGPIPITEETPLNEEEERQYAEKGHLDLHTSAQSVDSDILGIQQAHTPSVQPVVTENVSPNGTGDEGIAAEEQEPVHVLRHKVSRDSLRGTGELQARSSTQPLSYAASSPYAPLPRSSTTAAAKKKRGGSIRNVFRKMFGRRGREEQHEPSEPVIRHSHHRSEPITIHESPKMTRENVSGTTRISDLPVPELEPINPLGQHLPFPMNVNAPQQASPPHNYISFDRPSLETMGRRATLPNILHHHTVAGQDDAADPEPPQHDGRQIGIALSSPPQTSHSIQSKRRSRSAGALRDLARNRPSVERRRSDEIRYWRASNQSGSVYSTVSPRPQTARTVDTVRTVEGLGATVVHEYRVHEVEAPERAESRTAQVEEIPQAELEQESQVPLPLPVGAFNFGNLQSSFLDVEGPEDEDEEVQAEAEAGSPHPTPHPHNRLSIEDRVSHLESHLLSLETKVRQISTCNNRHTIILENAPSGPQYRNRTSSPSQPQTHSSTPERTTPPSPPHPHPPSPTLQSLSFSSPSPPPNAHVAVASSTESLTTHLTHLTQALHSERLARKALQHDVSVLRNEIASLHALVHRLLSRSQLGSPSYPTPSPDAIVASSEEQRGATPRAPGLGVEGGKEQGGGSPETLRMGRVRDTVVSRFSGSESERDGDGEGEGESVLSGREELASLEAWATPREEVVKEF</sequence>